<dbReference type="InterPro" id="IPR036249">
    <property type="entry name" value="Thioredoxin-like_sf"/>
</dbReference>
<dbReference type="GO" id="GO:0016853">
    <property type="term" value="F:isomerase activity"/>
    <property type="evidence" value="ECO:0007669"/>
    <property type="project" value="UniProtKB-KW"/>
</dbReference>
<evidence type="ECO:0000256" key="1">
    <source>
        <dbReference type="ARBA" id="ARBA00022737"/>
    </source>
</evidence>
<dbReference type="Pfam" id="PF13905">
    <property type="entry name" value="Thioredoxin_8"/>
    <property type="match status" value="1"/>
</dbReference>
<dbReference type="PROSITE" id="PS51352">
    <property type="entry name" value="THIOREDOXIN_2"/>
    <property type="match status" value="1"/>
</dbReference>
<dbReference type="PANTHER" id="PTHR46388:SF2">
    <property type="entry name" value="NHL REPEAT-CONTAINING PROTEIN 2"/>
    <property type="match status" value="1"/>
</dbReference>
<comment type="caution">
    <text evidence="3">The sequence shown here is derived from an EMBL/GenBank/DDBJ whole genome shotgun (WGS) entry which is preliminary data.</text>
</comment>
<dbReference type="InterPro" id="IPR013211">
    <property type="entry name" value="LVIVD"/>
</dbReference>
<keyword evidence="1" id="KW-0677">Repeat</keyword>
<dbReference type="InterPro" id="IPR001258">
    <property type="entry name" value="NHL_repeat"/>
</dbReference>
<feature type="domain" description="Thioredoxin" evidence="2">
    <location>
        <begin position="1"/>
        <end position="142"/>
    </location>
</feature>
<dbReference type="Gene3D" id="2.40.10.500">
    <property type="match status" value="1"/>
</dbReference>
<dbReference type="SUPFAM" id="SSF63825">
    <property type="entry name" value="YWTD domain"/>
    <property type="match status" value="1"/>
</dbReference>
<dbReference type="OrthoDB" id="9799230at2"/>
<dbReference type="InterPro" id="IPR013766">
    <property type="entry name" value="Thioredoxin_domain"/>
</dbReference>
<keyword evidence="3" id="KW-0413">Isomerase</keyword>
<organism evidence="3 4">
    <name type="scientific">Hazenella coriacea</name>
    <dbReference type="NCBI Taxonomy" id="1179467"/>
    <lineage>
        <taxon>Bacteria</taxon>
        <taxon>Bacillati</taxon>
        <taxon>Bacillota</taxon>
        <taxon>Bacilli</taxon>
        <taxon>Bacillales</taxon>
        <taxon>Thermoactinomycetaceae</taxon>
        <taxon>Hazenella</taxon>
    </lineage>
</organism>
<dbReference type="Gene3D" id="3.40.30.10">
    <property type="entry name" value="Glutaredoxin"/>
    <property type="match status" value="1"/>
</dbReference>
<dbReference type="Gene3D" id="2.120.10.30">
    <property type="entry name" value="TolB, C-terminal domain"/>
    <property type="match status" value="1"/>
</dbReference>
<protein>
    <submittedName>
        <fullName evidence="3">Thiol-disulfide isomerase/thioredoxin</fullName>
    </submittedName>
</protein>
<proteinExistence type="predicted"/>
<dbReference type="InterPro" id="IPR011042">
    <property type="entry name" value="6-blade_b-propeller_TolB-like"/>
</dbReference>
<evidence type="ECO:0000313" key="4">
    <source>
        <dbReference type="Proteomes" id="UP000294937"/>
    </source>
</evidence>
<dbReference type="SUPFAM" id="SSF52833">
    <property type="entry name" value="Thioredoxin-like"/>
    <property type="match status" value="1"/>
</dbReference>
<dbReference type="RefSeq" id="WP_131923104.1">
    <property type="nucleotide sequence ID" value="NZ_SMAG01000001.1"/>
</dbReference>
<dbReference type="PANTHER" id="PTHR46388">
    <property type="entry name" value="NHL REPEAT-CONTAINING PROTEIN 2"/>
    <property type="match status" value="1"/>
</dbReference>
<dbReference type="Pfam" id="PF08309">
    <property type="entry name" value="LVIVD"/>
    <property type="match status" value="1"/>
</dbReference>
<dbReference type="Pfam" id="PF01436">
    <property type="entry name" value="NHL"/>
    <property type="match status" value="2"/>
</dbReference>
<sequence>MRAPEFPTDAIWLNTKESLSLKKLRGHIVLIDFWTYCCINCVHVLQELSDLEKYRGEPFIVIGVHTAKFTNEQDPANIAQAIARYEIKHPIIVDSSNRIRDEYTVKAWPTLYLLGADGKIIDQWVGEGHQHDIDQAIAQSLKEARQQNRLSRQKVKITRTFPPRSTLSFPGKITFHPNNEHLFVSDTNHHRILELEFLDKDKAQVVQVIGKGKKGRRDSSFQMSTFNRPHGLEATDQYLYVCDTGNHLIRQIDLIHQQVHTIAGTGTKAPFGEKGGNALQTPLSSPWDLAISGNHCYIAMAGSHQVWDLNLENQELHALTGSGWEGLTDGPSLEAHLAQPSGISIDAKHLYFVDSESSALRRYSFKTKELSTLIGTGLFSFGLVDGPFSNSLMQHPVGIDLVDHEIYIADTYNHSIRVVNLQSKEVHTLISRKQSDVCQIEDEDCLILPLYEPSDVTVHQGKLYIADTNNHLIRIFDLTTKDFSTVEIYMDKESACFPC</sequence>
<evidence type="ECO:0000259" key="2">
    <source>
        <dbReference type="PROSITE" id="PS51352"/>
    </source>
</evidence>
<dbReference type="EMBL" id="SMAG01000001">
    <property type="protein sequence ID" value="TCS96713.1"/>
    <property type="molecule type" value="Genomic_DNA"/>
</dbReference>
<dbReference type="InterPro" id="IPR012336">
    <property type="entry name" value="Thioredoxin-like_fold"/>
</dbReference>
<keyword evidence="4" id="KW-1185">Reference proteome</keyword>
<gene>
    <name evidence="3" type="ORF">EDD58_101351</name>
</gene>
<accession>A0A4R3LA54</accession>
<dbReference type="Proteomes" id="UP000294937">
    <property type="component" value="Unassembled WGS sequence"/>
</dbReference>
<name>A0A4R3LA54_9BACL</name>
<evidence type="ECO:0000313" key="3">
    <source>
        <dbReference type="EMBL" id="TCS96713.1"/>
    </source>
</evidence>
<dbReference type="AlphaFoldDB" id="A0A4R3LA54"/>
<reference evidence="3 4" key="1">
    <citation type="submission" date="2019-03" db="EMBL/GenBank/DDBJ databases">
        <title>Genomic Encyclopedia of Type Strains, Phase IV (KMG-IV): sequencing the most valuable type-strain genomes for metagenomic binning, comparative biology and taxonomic classification.</title>
        <authorList>
            <person name="Goeker M."/>
        </authorList>
    </citation>
    <scope>NUCLEOTIDE SEQUENCE [LARGE SCALE GENOMIC DNA]</scope>
    <source>
        <strain evidence="3 4">DSM 45707</strain>
    </source>
</reference>